<dbReference type="PROSITE" id="PS00108">
    <property type="entry name" value="PROTEIN_KINASE_ST"/>
    <property type="match status" value="1"/>
</dbReference>
<dbReference type="EC" id="2.7.11.1" evidence="1"/>
<evidence type="ECO:0000256" key="2">
    <source>
        <dbReference type="SAM" id="MobiDB-lite"/>
    </source>
</evidence>
<dbReference type="SMART" id="SM00220">
    <property type="entry name" value="S_TKc"/>
    <property type="match status" value="1"/>
</dbReference>
<name>A0AA39WLZ4_9PEZI</name>
<protein>
    <recommendedName>
        <fullName evidence="1">non-specific serine/threonine protein kinase</fullName>
        <ecNumber evidence="1">2.7.11.1</ecNumber>
    </recommendedName>
</protein>
<evidence type="ECO:0000256" key="1">
    <source>
        <dbReference type="ARBA" id="ARBA00012513"/>
    </source>
</evidence>
<feature type="domain" description="Protein kinase" evidence="3">
    <location>
        <begin position="10"/>
        <end position="275"/>
    </location>
</feature>
<dbReference type="AlphaFoldDB" id="A0AA39WLZ4"/>
<organism evidence="4 5">
    <name type="scientific">Bombardia bombarda</name>
    <dbReference type="NCBI Taxonomy" id="252184"/>
    <lineage>
        <taxon>Eukaryota</taxon>
        <taxon>Fungi</taxon>
        <taxon>Dikarya</taxon>
        <taxon>Ascomycota</taxon>
        <taxon>Pezizomycotina</taxon>
        <taxon>Sordariomycetes</taxon>
        <taxon>Sordariomycetidae</taxon>
        <taxon>Sordariales</taxon>
        <taxon>Lasiosphaeriaceae</taxon>
        <taxon>Bombardia</taxon>
    </lineage>
</organism>
<feature type="region of interest" description="Disordered" evidence="2">
    <location>
        <begin position="297"/>
        <end position="318"/>
    </location>
</feature>
<comment type="caution">
    <text evidence="4">The sequence shown here is derived from an EMBL/GenBank/DDBJ whole genome shotgun (WGS) entry which is preliminary data.</text>
</comment>
<evidence type="ECO:0000259" key="3">
    <source>
        <dbReference type="PROSITE" id="PS50011"/>
    </source>
</evidence>
<dbReference type="SUPFAM" id="SSF56112">
    <property type="entry name" value="Protein kinase-like (PK-like)"/>
    <property type="match status" value="1"/>
</dbReference>
<dbReference type="PROSITE" id="PS50011">
    <property type="entry name" value="PROTEIN_KINASE_DOM"/>
    <property type="match status" value="1"/>
</dbReference>
<dbReference type="InterPro" id="IPR000719">
    <property type="entry name" value="Prot_kinase_dom"/>
</dbReference>
<dbReference type="PANTHER" id="PTHR11909">
    <property type="entry name" value="CASEIN KINASE-RELATED"/>
    <property type="match status" value="1"/>
</dbReference>
<feature type="compositionally biased region" description="Basic residues" evidence="2">
    <location>
        <begin position="309"/>
        <end position="318"/>
    </location>
</feature>
<dbReference type="Gene3D" id="1.10.510.10">
    <property type="entry name" value="Transferase(Phosphotransferase) domain 1"/>
    <property type="match status" value="1"/>
</dbReference>
<dbReference type="GO" id="GO:0004674">
    <property type="term" value="F:protein serine/threonine kinase activity"/>
    <property type="evidence" value="ECO:0007669"/>
    <property type="project" value="UniProtKB-EC"/>
</dbReference>
<feature type="compositionally biased region" description="Pro residues" evidence="2">
    <location>
        <begin position="299"/>
        <end position="308"/>
    </location>
</feature>
<proteinExistence type="predicted"/>
<keyword evidence="4" id="KW-0808">Transferase</keyword>
<dbReference type="GO" id="GO:0005524">
    <property type="term" value="F:ATP binding"/>
    <property type="evidence" value="ECO:0007669"/>
    <property type="project" value="InterPro"/>
</dbReference>
<keyword evidence="4" id="KW-0418">Kinase</keyword>
<dbReference type="InterPro" id="IPR050235">
    <property type="entry name" value="CK1_Ser-Thr_kinase"/>
</dbReference>
<evidence type="ECO:0000313" key="4">
    <source>
        <dbReference type="EMBL" id="KAK0617802.1"/>
    </source>
</evidence>
<dbReference type="Proteomes" id="UP001174934">
    <property type="component" value="Unassembled WGS sequence"/>
</dbReference>
<dbReference type="CDD" id="cd14016">
    <property type="entry name" value="STKc_CK1"/>
    <property type="match status" value="1"/>
</dbReference>
<reference evidence="4" key="1">
    <citation type="submission" date="2023-06" db="EMBL/GenBank/DDBJ databases">
        <title>Genome-scale phylogeny and comparative genomics of the fungal order Sordariales.</title>
        <authorList>
            <consortium name="Lawrence Berkeley National Laboratory"/>
            <person name="Hensen N."/>
            <person name="Bonometti L."/>
            <person name="Westerberg I."/>
            <person name="Brannstrom I.O."/>
            <person name="Guillou S."/>
            <person name="Cros-Aarteil S."/>
            <person name="Calhoun S."/>
            <person name="Haridas S."/>
            <person name="Kuo A."/>
            <person name="Mondo S."/>
            <person name="Pangilinan J."/>
            <person name="Riley R."/>
            <person name="LaButti K."/>
            <person name="Andreopoulos B."/>
            <person name="Lipzen A."/>
            <person name="Chen C."/>
            <person name="Yanf M."/>
            <person name="Daum C."/>
            <person name="Ng V."/>
            <person name="Clum A."/>
            <person name="Steindorff A."/>
            <person name="Ohm R."/>
            <person name="Martin F."/>
            <person name="Silar P."/>
            <person name="Natvig D."/>
            <person name="Lalanne C."/>
            <person name="Gautier V."/>
            <person name="Ament-velasquez S.L."/>
            <person name="Kruys A."/>
            <person name="Hutchinson M.I."/>
            <person name="Powell A.J."/>
            <person name="Barry K."/>
            <person name="Miller A.N."/>
            <person name="Grigoriev I.V."/>
            <person name="Debuchy R."/>
            <person name="Gladieux P."/>
            <person name="Thoren M.H."/>
            <person name="Johannesson H."/>
        </authorList>
    </citation>
    <scope>NUCLEOTIDE SEQUENCE</scope>
    <source>
        <strain evidence="4">SMH3391-2</strain>
    </source>
</reference>
<dbReference type="Pfam" id="PF00069">
    <property type="entry name" value="Pkinase"/>
    <property type="match status" value="1"/>
</dbReference>
<accession>A0AA39WLZ4</accession>
<gene>
    <name evidence="4" type="ORF">B0T17DRAFT_509396</name>
</gene>
<dbReference type="InterPro" id="IPR011009">
    <property type="entry name" value="Kinase-like_dom_sf"/>
</dbReference>
<dbReference type="InterPro" id="IPR008271">
    <property type="entry name" value="Ser/Thr_kinase_AS"/>
</dbReference>
<dbReference type="EMBL" id="JAULSR010000005">
    <property type="protein sequence ID" value="KAK0617802.1"/>
    <property type="molecule type" value="Genomic_DNA"/>
</dbReference>
<sequence length="318" mass="35791">MKDLLVNNRYRVERKIGEGGCGLVYSGTDLHTNKPVAIKLSEDSAAQSLLQREAEVYGALAGRVGIPHVRLTSASTYSVLIEDLLGPSLEDLFRYCGCKFTLKTILMIADQAINRISYVHSRGFLHRDIKPENFLMGVGRRGNVLHIIDFGLSVEREMVANMEHRGNLPFNGTCEFATIRNHKRNGQSWADDLEALGYVLLYFALGSLPWQALTADTNEELAVLVGEQKMSLSGAALCDGVLPKEFATYIDYTRSLPFNDKPDYAYLRKLLRGAFDRGGFKYDHVYDWTEKRFNELYPSPIPTPPPRRNPQRAAKKGR</sequence>
<evidence type="ECO:0000313" key="5">
    <source>
        <dbReference type="Proteomes" id="UP001174934"/>
    </source>
</evidence>
<keyword evidence="5" id="KW-1185">Reference proteome</keyword>